<dbReference type="EMBL" id="JBBPFD010000009">
    <property type="protein sequence ID" value="KAK7913198.1"/>
    <property type="molecule type" value="Genomic_DNA"/>
</dbReference>
<reference evidence="2" key="1">
    <citation type="submission" date="2024-04" db="EMBL/GenBank/DDBJ databases">
        <title>Salinicola lusitanus LLJ914,a marine bacterium isolated from the Okinawa Trough.</title>
        <authorList>
            <person name="Li J."/>
        </authorList>
    </citation>
    <scope>NUCLEOTIDE SEQUENCE [LARGE SCALE GENOMIC DNA]</scope>
</reference>
<sequence>MAGYINENLLEAALLLGESFVECTLGSSFVQPGQRPRKRKRVETASTSCQEGRYDLALPELQCPACGKTWSPVVEDIQRSGYWQPQHQWANGTIFDVEVFKNFREAIQVSPGFSRLAMCRTLDKLTLRHGRKGKVCSDQFYKSFIEWEVSEHEMDNICQEKTFSCPACSPDMLAVAVDGNRKLYRFQKTSRLTEPAYFEGVFISSDQKVAENVDFIHQKTKHVAGKGHCGSSELVAAKESSVKSSKSLDEEGLEVAVCRHGILLRSNGVVETKMEPDRLWERKWSKQTVFYLDLPLQQNICLSQVLQRYLIYFVV</sequence>
<organism evidence="1 2">
    <name type="scientific">Mugilogobius chulae</name>
    <name type="common">yellowstripe goby</name>
    <dbReference type="NCBI Taxonomy" id="88201"/>
    <lineage>
        <taxon>Eukaryota</taxon>
        <taxon>Metazoa</taxon>
        <taxon>Chordata</taxon>
        <taxon>Craniata</taxon>
        <taxon>Vertebrata</taxon>
        <taxon>Euteleostomi</taxon>
        <taxon>Actinopterygii</taxon>
        <taxon>Neopterygii</taxon>
        <taxon>Teleostei</taxon>
        <taxon>Neoteleostei</taxon>
        <taxon>Acanthomorphata</taxon>
        <taxon>Gobiaria</taxon>
        <taxon>Gobiiformes</taxon>
        <taxon>Gobioidei</taxon>
        <taxon>Gobiidae</taxon>
        <taxon>Gobionellinae</taxon>
        <taxon>Mugilogobius</taxon>
    </lineage>
</organism>
<dbReference type="AlphaFoldDB" id="A0AAW0NZW8"/>
<keyword evidence="2" id="KW-1185">Reference proteome</keyword>
<gene>
    <name evidence="1" type="ORF">WMY93_013409</name>
</gene>
<dbReference type="PANTHER" id="PTHR33104:SF2">
    <property type="entry name" value="CXC3 LIKE CYSTEINE CLUSTER DOMAIN-CONTAINING PROTEIN"/>
    <property type="match status" value="1"/>
</dbReference>
<evidence type="ECO:0000313" key="2">
    <source>
        <dbReference type="Proteomes" id="UP001460270"/>
    </source>
</evidence>
<dbReference type="InterPro" id="IPR040521">
    <property type="entry name" value="KDZ"/>
</dbReference>
<protein>
    <submittedName>
        <fullName evidence="1">Uncharacterized protein</fullName>
    </submittedName>
</protein>
<dbReference type="Proteomes" id="UP001460270">
    <property type="component" value="Unassembled WGS sequence"/>
</dbReference>
<dbReference type="PANTHER" id="PTHR33104">
    <property type="entry name" value="SI:DKEY-29D5.2"/>
    <property type="match status" value="1"/>
</dbReference>
<dbReference type="Pfam" id="PF18758">
    <property type="entry name" value="KDZ"/>
    <property type="match status" value="1"/>
</dbReference>
<proteinExistence type="predicted"/>
<evidence type="ECO:0000313" key="1">
    <source>
        <dbReference type="EMBL" id="KAK7913198.1"/>
    </source>
</evidence>
<accession>A0AAW0NZW8</accession>
<name>A0AAW0NZW8_9GOBI</name>
<comment type="caution">
    <text evidence="1">The sequence shown here is derived from an EMBL/GenBank/DDBJ whole genome shotgun (WGS) entry which is preliminary data.</text>
</comment>